<evidence type="ECO:0000313" key="4">
    <source>
        <dbReference type="EMBL" id="HCQ40161.1"/>
    </source>
</evidence>
<dbReference type="AlphaFoldDB" id="A0A656PNE5"/>
<evidence type="ECO:0000313" key="5">
    <source>
        <dbReference type="Proteomes" id="UP000262056"/>
    </source>
</evidence>
<name>A0A656PNE5_UNCKA</name>
<organism evidence="4 5">
    <name type="scientific">candidate division WWE3 bacterium</name>
    <dbReference type="NCBI Taxonomy" id="2053526"/>
    <lineage>
        <taxon>Bacteria</taxon>
        <taxon>Katanobacteria</taxon>
    </lineage>
</organism>
<protein>
    <submittedName>
        <fullName evidence="4">NUDIX hydrolase</fullName>
    </submittedName>
</protein>
<evidence type="ECO:0000256" key="1">
    <source>
        <dbReference type="ARBA" id="ARBA00001946"/>
    </source>
</evidence>
<dbReference type="SUPFAM" id="SSF55811">
    <property type="entry name" value="Nudix"/>
    <property type="match status" value="1"/>
</dbReference>
<dbReference type="PANTHER" id="PTHR43046">
    <property type="entry name" value="GDP-MANNOSE MANNOSYL HYDROLASE"/>
    <property type="match status" value="1"/>
</dbReference>
<reference evidence="4 5" key="1">
    <citation type="journal article" date="2018" name="Nat. Biotechnol.">
        <title>A standardized bacterial taxonomy based on genome phylogeny substantially revises the tree of life.</title>
        <authorList>
            <person name="Parks D.H."/>
            <person name="Chuvochina M."/>
            <person name="Waite D.W."/>
            <person name="Rinke C."/>
            <person name="Skarshewski A."/>
            <person name="Chaumeil P.A."/>
            <person name="Hugenholtz P."/>
        </authorList>
    </citation>
    <scope>NUCLEOTIDE SEQUENCE [LARGE SCALE GENOMIC DNA]</scope>
    <source>
        <strain evidence="4">UBA12021</strain>
    </source>
</reference>
<proteinExistence type="predicted"/>
<dbReference type="InterPro" id="IPR015797">
    <property type="entry name" value="NUDIX_hydrolase-like_dom_sf"/>
</dbReference>
<comment type="caution">
    <text evidence="4">The sequence shown here is derived from an EMBL/GenBank/DDBJ whole genome shotgun (WGS) entry which is preliminary data.</text>
</comment>
<dbReference type="InterPro" id="IPR020476">
    <property type="entry name" value="Nudix_hydrolase"/>
</dbReference>
<sequence>MNEDTFHLGIKALIKNKEGKVLLLRVNLEQLKNHSLGAYWDIPGGRIHKNSSVEETLKREIEEETGITSITSFSKLDMVLSNIRIPEGETSLGLILGIYICEVNDTTNIKISEEHTDAKWFDPKEAADLLKVKYPADFCSKIATL</sequence>
<dbReference type="EMBL" id="DQFB01000001">
    <property type="protein sequence ID" value="HCQ40161.1"/>
    <property type="molecule type" value="Genomic_DNA"/>
</dbReference>
<dbReference type="PRINTS" id="PR00502">
    <property type="entry name" value="NUDIXFAMILY"/>
</dbReference>
<dbReference type="Proteomes" id="UP000262056">
    <property type="component" value="Unassembled WGS sequence"/>
</dbReference>
<keyword evidence="2 4" id="KW-0378">Hydrolase</keyword>
<dbReference type="PROSITE" id="PS51462">
    <property type="entry name" value="NUDIX"/>
    <property type="match status" value="1"/>
</dbReference>
<evidence type="ECO:0000256" key="2">
    <source>
        <dbReference type="ARBA" id="ARBA00022801"/>
    </source>
</evidence>
<evidence type="ECO:0000259" key="3">
    <source>
        <dbReference type="PROSITE" id="PS51462"/>
    </source>
</evidence>
<dbReference type="Pfam" id="PF00293">
    <property type="entry name" value="NUDIX"/>
    <property type="match status" value="1"/>
</dbReference>
<accession>A0A656PNE5</accession>
<feature type="domain" description="Nudix hydrolase" evidence="3">
    <location>
        <begin position="5"/>
        <end position="144"/>
    </location>
</feature>
<dbReference type="GO" id="GO:0016787">
    <property type="term" value="F:hydrolase activity"/>
    <property type="evidence" value="ECO:0007669"/>
    <property type="project" value="UniProtKB-KW"/>
</dbReference>
<comment type="cofactor">
    <cofactor evidence="1">
        <name>Mg(2+)</name>
        <dbReference type="ChEBI" id="CHEBI:18420"/>
    </cofactor>
</comment>
<gene>
    <name evidence="4" type="ORF">DIU24_00445</name>
</gene>
<dbReference type="InterPro" id="IPR000086">
    <property type="entry name" value="NUDIX_hydrolase_dom"/>
</dbReference>
<dbReference type="PANTHER" id="PTHR43046:SF14">
    <property type="entry name" value="MUTT_NUDIX FAMILY PROTEIN"/>
    <property type="match status" value="1"/>
</dbReference>
<dbReference type="Gene3D" id="3.90.79.10">
    <property type="entry name" value="Nucleoside Triphosphate Pyrophosphohydrolase"/>
    <property type="match status" value="1"/>
</dbReference>